<dbReference type="Pfam" id="PF22562">
    <property type="entry name" value="UBA_7"/>
    <property type="match status" value="1"/>
</dbReference>
<dbReference type="GO" id="GO:0005829">
    <property type="term" value="C:cytosol"/>
    <property type="evidence" value="ECO:0007669"/>
    <property type="project" value="TreeGrafter"/>
</dbReference>
<dbReference type="Gene3D" id="1.10.8.10">
    <property type="entry name" value="DNA helicase RuvA subunit, C-terminal domain"/>
    <property type="match status" value="1"/>
</dbReference>
<comment type="catalytic activity">
    <reaction evidence="4">
        <text>an N-acyl-L-alpha-aminoacyl-tRNA + H2O = an N-acyl-L-amino acid + a tRNA + H(+)</text>
        <dbReference type="Rhea" id="RHEA:54448"/>
        <dbReference type="Rhea" id="RHEA-COMP:10123"/>
        <dbReference type="Rhea" id="RHEA-COMP:13883"/>
        <dbReference type="ChEBI" id="CHEBI:15377"/>
        <dbReference type="ChEBI" id="CHEBI:15378"/>
        <dbReference type="ChEBI" id="CHEBI:59874"/>
        <dbReference type="ChEBI" id="CHEBI:78442"/>
        <dbReference type="ChEBI" id="CHEBI:138191"/>
        <dbReference type="EC" id="3.1.1.29"/>
    </reaction>
</comment>
<accession>A0AAJ6QWQ0</accession>
<proteinExistence type="inferred from homology"/>
<dbReference type="Pfam" id="PF01981">
    <property type="entry name" value="PTH2"/>
    <property type="match status" value="1"/>
</dbReference>
<dbReference type="FunFam" id="3.40.1490.10:FF:000002">
    <property type="entry name" value="Peptidyl-tRNA hydrolase 2, mitochondrial"/>
    <property type="match status" value="1"/>
</dbReference>
<dbReference type="InterPro" id="IPR009060">
    <property type="entry name" value="UBA-like_sf"/>
</dbReference>
<gene>
    <name evidence="8" type="primary">LOC100898860</name>
</gene>
<dbReference type="GeneID" id="100898860"/>
<protein>
    <recommendedName>
        <fullName evidence="1">peptidyl-tRNA hydrolase</fullName>
        <ecNumber evidence="1">3.1.1.29</ecNumber>
    </recommendedName>
</protein>
<evidence type="ECO:0000259" key="6">
    <source>
        <dbReference type="PROSITE" id="PS50030"/>
    </source>
</evidence>
<dbReference type="PANTHER" id="PTHR12649:SF29">
    <property type="entry name" value="AMINOACYL-TRNA HYDROLASE"/>
    <property type="match status" value="1"/>
</dbReference>
<dbReference type="InterPro" id="IPR023476">
    <property type="entry name" value="Pep_tRNA_hydro_II_dom_sf"/>
</dbReference>
<organism evidence="7 8">
    <name type="scientific">Galendromus occidentalis</name>
    <name type="common">western predatory mite</name>
    <dbReference type="NCBI Taxonomy" id="34638"/>
    <lineage>
        <taxon>Eukaryota</taxon>
        <taxon>Metazoa</taxon>
        <taxon>Ecdysozoa</taxon>
        <taxon>Arthropoda</taxon>
        <taxon>Chelicerata</taxon>
        <taxon>Arachnida</taxon>
        <taxon>Acari</taxon>
        <taxon>Parasitiformes</taxon>
        <taxon>Mesostigmata</taxon>
        <taxon>Gamasina</taxon>
        <taxon>Phytoseioidea</taxon>
        <taxon>Phytoseiidae</taxon>
        <taxon>Typhlodrominae</taxon>
        <taxon>Galendromus</taxon>
    </lineage>
</organism>
<evidence type="ECO:0000256" key="2">
    <source>
        <dbReference type="ARBA" id="ARBA00022801"/>
    </source>
</evidence>
<feature type="domain" description="UBA" evidence="6">
    <location>
        <begin position="47"/>
        <end position="96"/>
    </location>
</feature>
<dbReference type="EC" id="3.1.1.29" evidence="1"/>
<keyword evidence="2 8" id="KW-0378">Hydrolase</keyword>
<name>A0AAJ6QWQ0_9ACAR</name>
<dbReference type="SUPFAM" id="SSF102462">
    <property type="entry name" value="Peptidyl-tRNA hydrolase II"/>
    <property type="match status" value="1"/>
</dbReference>
<feature type="region of interest" description="Disordered" evidence="5">
    <location>
        <begin position="1"/>
        <end position="54"/>
    </location>
</feature>
<dbReference type="InterPro" id="IPR002833">
    <property type="entry name" value="PTH2"/>
</dbReference>
<dbReference type="CDD" id="cd02430">
    <property type="entry name" value="PTH2"/>
    <property type="match status" value="1"/>
</dbReference>
<evidence type="ECO:0000256" key="4">
    <source>
        <dbReference type="ARBA" id="ARBA00048707"/>
    </source>
</evidence>
<dbReference type="SUPFAM" id="SSF46934">
    <property type="entry name" value="UBA-like"/>
    <property type="match status" value="1"/>
</dbReference>
<evidence type="ECO:0000313" key="8">
    <source>
        <dbReference type="RefSeq" id="XP_003746342.1"/>
    </source>
</evidence>
<evidence type="ECO:0000313" key="7">
    <source>
        <dbReference type="Proteomes" id="UP000694867"/>
    </source>
</evidence>
<dbReference type="CDD" id="cd14296">
    <property type="entry name" value="UBA1_scUBP14_like"/>
    <property type="match status" value="1"/>
</dbReference>
<feature type="compositionally biased region" description="Polar residues" evidence="5">
    <location>
        <begin position="29"/>
        <end position="47"/>
    </location>
</feature>
<evidence type="ECO:0000256" key="3">
    <source>
        <dbReference type="ARBA" id="ARBA00038050"/>
    </source>
</evidence>
<dbReference type="KEGG" id="goe:100898860"/>
<feature type="compositionally biased region" description="Low complexity" evidence="5">
    <location>
        <begin position="111"/>
        <end position="125"/>
    </location>
</feature>
<keyword evidence="7" id="KW-1185">Reference proteome</keyword>
<dbReference type="NCBIfam" id="TIGR00283">
    <property type="entry name" value="arch_pth2"/>
    <property type="match status" value="1"/>
</dbReference>
<dbReference type="PANTHER" id="PTHR12649">
    <property type="entry name" value="PEPTIDYL-TRNA HYDROLASE 2"/>
    <property type="match status" value="1"/>
</dbReference>
<feature type="region of interest" description="Disordered" evidence="5">
    <location>
        <begin position="109"/>
        <end position="128"/>
    </location>
</feature>
<dbReference type="GO" id="GO:0004045">
    <property type="term" value="F:peptidyl-tRNA hydrolase activity"/>
    <property type="evidence" value="ECO:0007669"/>
    <property type="project" value="UniProtKB-EC"/>
</dbReference>
<dbReference type="RefSeq" id="XP_003746342.1">
    <property type="nucleotide sequence ID" value="XM_003746294.2"/>
</dbReference>
<reference evidence="8" key="1">
    <citation type="submission" date="2025-08" db="UniProtKB">
        <authorList>
            <consortium name="RefSeq"/>
        </authorList>
    </citation>
    <scope>IDENTIFICATION</scope>
</reference>
<dbReference type="AlphaFoldDB" id="A0AAJ6QWQ0"/>
<dbReference type="Proteomes" id="UP000694867">
    <property type="component" value="Unplaced"/>
</dbReference>
<evidence type="ECO:0000256" key="5">
    <source>
        <dbReference type="SAM" id="MobiDB-lite"/>
    </source>
</evidence>
<comment type="similarity">
    <text evidence="3">Belongs to the PTH2 family.</text>
</comment>
<dbReference type="PROSITE" id="PS50030">
    <property type="entry name" value="UBA"/>
    <property type="match status" value="1"/>
</dbReference>
<evidence type="ECO:0000256" key="1">
    <source>
        <dbReference type="ARBA" id="ARBA00013260"/>
    </source>
</evidence>
<dbReference type="InterPro" id="IPR015940">
    <property type="entry name" value="UBA"/>
</dbReference>
<dbReference type="Gene3D" id="3.40.1490.10">
    <property type="entry name" value="Bit1"/>
    <property type="match status" value="1"/>
</dbReference>
<sequence length="252" mass="26800">MNQERIAGDGAESGNSASAVPDVVPLTDSGESGSYAASTTAQPPSTDSDSRSRWIPNKNYLRALKSMGISKRDAIKALYHTNNSSADQAASWVFENDVATVEMPPGLSAYDALSSPDGSSASSSGDENDDFCDELHKMVFVVNSELGMGIGKVGAQVGHASIGLFRILMSDEFKYGRMLCAWEDSGETKICLKGKNAAELLELEKNAQQLELPCYLVEDAGRTQIPAGSLTVLSIIGKVEDVNKITGDLKLL</sequence>